<dbReference type="EC" id="6.3.5.2" evidence="2"/>
<dbReference type="GO" id="GO:0005524">
    <property type="term" value="F:ATP binding"/>
    <property type="evidence" value="ECO:0007669"/>
    <property type="project" value="UniProtKB-UniRule"/>
</dbReference>
<dbReference type="AlphaFoldDB" id="A0A4U8UM07"/>
<evidence type="ECO:0000256" key="8">
    <source>
        <dbReference type="PROSITE-ProRule" id="PRU00886"/>
    </source>
</evidence>
<evidence type="ECO:0000256" key="1">
    <source>
        <dbReference type="ARBA" id="ARBA00005153"/>
    </source>
</evidence>
<dbReference type="UniPathway" id="UPA00189">
    <property type="reaction ID" value="UER00296"/>
</dbReference>
<dbReference type="SUPFAM" id="SSF52402">
    <property type="entry name" value="Adenine nucleotide alpha hydrolases-like"/>
    <property type="match status" value="1"/>
</dbReference>
<dbReference type="Gene3D" id="3.40.50.880">
    <property type="match status" value="1"/>
</dbReference>
<dbReference type="PROSITE" id="PS51273">
    <property type="entry name" value="GATASE_TYPE_1"/>
    <property type="match status" value="1"/>
</dbReference>
<dbReference type="InterPro" id="IPR014729">
    <property type="entry name" value="Rossmann-like_a/b/a_fold"/>
</dbReference>
<dbReference type="SUPFAM" id="SSF52317">
    <property type="entry name" value="Class I glutamine amidotransferase-like"/>
    <property type="match status" value="1"/>
</dbReference>
<gene>
    <name evidence="11" type="ORF">L596_001705</name>
</gene>
<dbReference type="OrthoDB" id="1724632at2759"/>
<evidence type="ECO:0000256" key="9">
    <source>
        <dbReference type="SAM" id="MobiDB-lite"/>
    </source>
</evidence>
<accession>A0A4U8UM07</accession>
<protein>
    <recommendedName>
        <fullName evidence="2">GMP synthase (glutamine-hydrolyzing)</fullName>
        <ecNumber evidence="2">6.3.5.2</ecNumber>
    </recommendedName>
</protein>
<evidence type="ECO:0000256" key="7">
    <source>
        <dbReference type="ARBA" id="ARBA00022840"/>
    </source>
</evidence>
<feature type="binding site" evidence="8">
    <location>
        <begin position="585"/>
        <end position="591"/>
    </location>
    <ligand>
        <name>ATP</name>
        <dbReference type="ChEBI" id="CHEBI:30616"/>
    </ligand>
</feature>
<evidence type="ECO:0000259" key="10">
    <source>
        <dbReference type="PROSITE" id="PS51553"/>
    </source>
</evidence>
<evidence type="ECO:0000256" key="5">
    <source>
        <dbReference type="ARBA" id="ARBA00022749"/>
    </source>
</evidence>
<proteinExistence type="predicted"/>
<keyword evidence="12" id="KW-1185">Reference proteome</keyword>
<feature type="region of interest" description="Disordered" evidence="9">
    <location>
        <begin position="90"/>
        <end position="167"/>
    </location>
</feature>
<dbReference type="EMBL" id="AZBU02000001">
    <property type="protein sequence ID" value="TMS34044.1"/>
    <property type="molecule type" value="Genomic_DNA"/>
</dbReference>
<evidence type="ECO:0000256" key="4">
    <source>
        <dbReference type="ARBA" id="ARBA00022741"/>
    </source>
</evidence>
<reference evidence="11 12" key="1">
    <citation type="journal article" date="2015" name="Genome Biol.">
        <title>Comparative genomics of Steinernema reveals deeply conserved gene regulatory networks.</title>
        <authorList>
            <person name="Dillman A.R."/>
            <person name="Macchietto M."/>
            <person name="Porter C.F."/>
            <person name="Rogers A."/>
            <person name="Williams B."/>
            <person name="Antoshechkin I."/>
            <person name="Lee M.M."/>
            <person name="Goodwin Z."/>
            <person name="Lu X."/>
            <person name="Lewis E.E."/>
            <person name="Goodrich-Blair H."/>
            <person name="Stock S.P."/>
            <person name="Adams B.J."/>
            <person name="Sternberg P.W."/>
            <person name="Mortazavi A."/>
        </authorList>
    </citation>
    <scope>NUCLEOTIDE SEQUENCE [LARGE SCALE GENOMIC DNA]</scope>
    <source>
        <strain evidence="11 12">ALL</strain>
    </source>
</reference>
<evidence type="ECO:0000256" key="2">
    <source>
        <dbReference type="ARBA" id="ARBA00012746"/>
    </source>
</evidence>
<keyword evidence="3" id="KW-0436">Ligase</keyword>
<dbReference type="Pfam" id="PF00958">
    <property type="entry name" value="GMP_synt_C"/>
    <property type="match status" value="1"/>
</dbReference>
<keyword evidence="7 8" id="KW-0067">ATP-binding</keyword>
<dbReference type="GO" id="GO:0003921">
    <property type="term" value="F:GMP synthase activity"/>
    <property type="evidence" value="ECO:0007669"/>
    <property type="project" value="InterPro"/>
</dbReference>
<comment type="pathway">
    <text evidence="1">Purine metabolism; GMP biosynthesis; GMP from XMP (L-Gln route): step 1/1.</text>
</comment>
<dbReference type="PROSITE" id="PS51553">
    <property type="entry name" value="GMPS_ATP_PPASE"/>
    <property type="match status" value="1"/>
</dbReference>
<dbReference type="Gene3D" id="3.30.300.10">
    <property type="match status" value="2"/>
</dbReference>
<keyword evidence="6 8" id="KW-0658">Purine biosynthesis</keyword>
<dbReference type="GO" id="GO:0005829">
    <property type="term" value="C:cytosol"/>
    <property type="evidence" value="ECO:0007669"/>
    <property type="project" value="TreeGrafter"/>
</dbReference>
<comment type="caution">
    <text evidence="11">The sequence shown here is derived from an EMBL/GenBank/DDBJ whole genome shotgun (WGS) entry which is preliminary data.</text>
</comment>
<dbReference type="Proteomes" id="UP000298663">
    <property type="component" value="Unassembled WGS sequence"/>
</dbReference>
<evidence type="ECO:0000313" key="12">
    <source>
        <dbReference type="Proteomes" id="UP000298663"/>
    </source>
</evidence>
<dbReference type="InterPro" id="IPR001674">
    <property type="entry name" value="GMP_synth_C"/>
</dbReference>
<evidence type="ECO:0000313" key="11">
    <source>
        <dbReference type="EMBL" id="TMS34044.1"/>
    </source>
</evidence>
<dbReference type="InterPro" id="IPR029062">
    <property type="entry name" value="Class_I_gatase-like"/>
</dbReference>
<name>A0A4U8UM07_STECR</name>
<dbReference type="Pfam" id="PF00117">
    <property type="entry name" value="GATase"/>
    <property type="match status" value="1"/>
</dbReference>
<dbReference type="SUPFAM" id="SSF54810">
    <property type="entry name" value="GMP synthetase C-terminal dimerisation domain"/>
    <property type="match status" value="1"/>
</dbReference>
<dbReference type="Gene3D" id="3.40.50.620">
    <property type="entry name" value="HUPs"/>
    <property type="match status" value="1"/>
</dbReference>
<evidence type="ECO:0000256" key="3">
    <source>
        <dbReference type="ARBA" id="ARBA00022598"/>
    </source>
</evidence>
<dbReference type="PANTHER" id="PTHR11922:SF2">
    <property type="entry name" value="GMP SYNTHASE [GLUTAMINE-HYDROLYZING]"/>
    <property type="match status" value="1"/>
</dbReference>
<organism evidence="11 12">
    <name type="scientific">Steinernema carpocapsae</name>
    <name type="common">Entomopathogenic nematode</name>
    <dbReference type="NCBI Taxonomy" id="34508"/>
    <lineage>
        <taxon>Eukaryota</taxon>
        <taxon>Metazoa</taxon>
        <taxon>Ecdysozoa</taxon>
        <taxon>Nematoda</taxon>
        <taxon>Chromadorea</taxon>
        <taxon>Rhabditida</taxon>
        <taxon>Tylenchina</taxon>
        <taxon>Panagrolaimomorpha</taxon>
        <taxon>Strongyloidoidea</taxon>
        <taxon>Steinernematidae</taxon>
        <taxon>Steinernema</taxon>
    </lineage>
</organism>
<dbReference type="InterPro" id="IPR017926">
    <property type="entry name" value="GATASE"/>
</dbReference>
<feature type="compositionally biased region" description="Polar residues" evidence="9">
    <location>
        <begin position="129"/>
        <end position="149"/>
    </location>
</feature>
<feature type="compositionally biased region" description="Low complexity" evidence="9">
    <location>
        <begin position="90"/>
        <end position="109"/>
    </location>
</feature>
<evidence type="ECO:0000256" key="6">
    <source>
        <dbReference type="ARBA" id="ARBA00022755"/>
    </source>
</evidence>
<dbReference type="PANTHER" id="PTHR11922">
    <property type="entry name" value="GMP SYNTHASE-RELATED"/>
    <property type="match status" value="1"/>
</dbReference>
<keyword evidence="5 8" id="KW-0332">GMP biosynthesis</keyword>
<keyword evidence="4 8" id="KW-0547">Nucleotide-binding</keyword>
<feature type="compositionally biased region" description="Polar residues" evidence="9">
    <location>
        <begin position="110"/>
        <end position="121"/>
    </location>
</feature>
<feature type="domain" description="GMPS ATP-PPase" evidence="10">
    <location>
        <begin position="558"/>
        <end position="758"/>
    </location>
</feature>
<dbReference type="InterPro" id="IPR025777">
    <property type="entry name" value="GMPS_ATP_PPase_dom"/>
</dbReference>
<reference evidence="11 12" key="2">
    <citation type="journal article" date="2019" name="G3 (Bethesda)">
        <title>Hybrid Assembly of the Genome of the Entomopathogenic Nematode Steinernema carpocapsae Identifies the X-Chromosome.</title>
        <authorList>
            <person name="Serra L."/>
            <person name="Macchietto M."/>
            <person name="Macias-Munoz A."/>
            <person name="McGill C.J."/>
            <person name="Rodriguez I.M."/>
            <person name="Rodriguez B."/>
            <person name="Murad R."/>
            <person name="Mortazavi A."/>
        </authorList>
    </citation>
    <scope>NUCLEOTIDE SEQUENCE [LARGE SCALE GENOMIC DNA]</scope>
    <source>
        <strain evidence="11 12">ALL</strain>
    </source>
</reference>
<sequence length="1030" mass="114854">MCACLQQENSLFHASSSSLLFQFCCCHLQLPQTQLPLNDSSLIVTLDQHDRKRIESQPSRVADEAVLSTCSTERSPAFVAKNRVGVAANSVSPSVKRSSLSNCNSNSQSTKLTSHHTSAAGKQQKHNKNLLTTSSDLSPMKRSASSSLHPANGEPHENGNCGSMDTDPPQAKQFVIATADNRYAASNGASVIKSTDPTLAQIWNFHKMQPSSVEETSPAMTALIQKADELTKNLNESKKPKVVAEKKQKIVEKLTSHPKRREPKVLCSLLPPTTVPLIKATERKDPEVVKQQDVQMNGHQEEEIPQTVTSVVTQLIDDVGDMLGDVGIRGSSESPIHAPLFNGSAHSSNVQPELPYLNFKNIKLPKVAILDSSSDFGITAERVVRECGFQSESFVLHTKGSQLVRIGFNAIIICGDGVCLDGDTQSIEEDIFTCGLPILGIGRGFHLINKHFGGHAGKGSIIQESLTQVVANITSPLFTGLSSTENVYFLSGDYVESDTIAPHFNVISTSSSGCVAGIANEAQRIYAVQFNPEHARTKCGKTVLTNFLKNICDFQSGFNMEYNEARSINEARREIRDKKALVFLSGGLLSTVTYKMMQRALGKDKVFGVHVDTGLMRMHECDTALENLKESGIEAAYYDCTEEFLKAEIVNEKGRFLRMPRVINAEDKRKLVVETFSLVKSKIIVDLGLRYDDLFVCQSTTRLDMILREFREMLYQDYTEESMEIQHLRVIHPLQDFYREEIVELGKKYGISEKILYGYQFPITGLSTRIMCSDGPYLDCHFDLIQERLCWLGEIARATPKSMRENPEYEECVNNLSTDDFTYLRSHDIVIEATLIPMRASGFRFGRRIDSYVVALTVDQGLKIPWEYMVFYAKLIVKIIPAVSRVVFAFGRKLVHAVDDLSECNVNVSLIRKLQQADFVVNNMISGKLSDGTPAPWMEDHSRKLSAMPVTLLPVHFDRPEYEFPSRNWCVCIRPITAHTTAFVKPAIPGVDLPEELVKQIVARVKEVVPFVNRVLYDLTSYPPGTVEWE</sequence>